<evidence type="ECO:0000313" key="3">
    <source>
        <dbReference type="EMBL" id="ESA13485.1"/>
    </source>
</evidence>
<gene>
    <name evidence="3" type="ORF">GLOINDRAFT_95868</name>
</gene>
<feature type="transmembrane region" description="Helical" evidence="2">
    <location>
        <begin position="6"/>
        <end position="26"/>
    </location>
</feature>
<feature type="compositionally biased region" description="Acidic residues" evidence="1">
    <location>
        <begin position="273"/>
        <end position="282"/>
    </location>
</feature>
<proteinExistence type="predicted"/>
<feature type="region of interest" description="Disordered" evidence="1">
    <location>
        <begin position="252"/>
        <end position="282"/>
    </location>
</feature>
<dbReference type="EMBL" id="KI283850">
    <property type="protein sequence ID" value="ESA13485.1"/>
    <property type="molecule type" value="Genomic_DNA"/>
</dbReference>
<keyword evidence="2" id="KW-0472">Membrane</keyword>
<protein>
    <submittedName>
        <fullName evidence="3">Uncharacterized protein</fullName>
    </submittedName>
</protein>
<evidence type="ECO:0000256" key="2">
    <source>
        <dbReference type="SAM" id="Phobius"/>
    </source>
</evidence>
<keyword evidence="2" id="KW-0812">Transmembrane</keyword>
<dbReference type="VEuPathDB" id="FungiDB:RhiirFUN_026265"/>
<accession>U9TZH6</accession>
<evidence type="ECO:0000256" key="1">
    <source>
        <dbReference type="SAM" id="MobiDB-lite"/>
    </source>
</evidence>
<feature type="transmembrane region" description="Helical" evidence="2">
    <location>
        <begin position="152"/>
        <end position="175"/>
    </location>
</feature>
<feature type="transmembrane region" description="Helical" evidence="2">
    <location>
        <begin position="47"/>
        <end position="66"/>
    </location>
</feature>
<reference evidence="3" key="1">
    <citation type="submission" date="2013-07" db="EMBL/GenBank/DDBJ databases">
        <title>The genome of an arbuscular mycorrhizal fungus provides insights into the evolution of the oldest plant symbiosis.</title>
        <authorList>
            <consortium name="DOE Joint Genome Institute"/>
            <person name="Tisserant E."/>
            <person name="Malbreil M."/>
            <person name="Kuo A."/>
            <person name="Kohler A."/>
            <person name="Symeonidi A."/>
            <person name="Balestrini R."/>
            <person name="Charron P."/>
            <person name="Duensing N."/>
            <person name="Frei-dit-Frey N."/>
            <person name="Gianinazzi-Pearson V."/>
            <person name="Gilbert B."/>
            <person name="Handa Y."/>
            <person name="Hijri M."/>
            <person name="Kaul R."/>
            <person name="Kawaguchi M."/>
            <person name="Krajinski F."/>
            <person name="Lammers P."/>
            <person name="Lapierre D."/>
            <person name="Masclaux F.G."/>
            <person name="Murat C."/>
            <person name="Morin E."/>
            <person name="Ndikumana S."/>
            <person name="Pagni M."/>
            <person name="Petitpierre D."/>
            <person name="Requena N."/>
            <person name="Rosikiewicz P."/>
            <person name="Riley R."/>
            <person name="Saito K."/>
            <person name="San Clemente H."/>
            <person name="Shapiro H."/>
            <person name="van Tuinen D."/>
            <person name="Becard G."/>
            <person name="Bonfante P."/>
            <person name="Paszkowski U."/>
            <person name="Shachar-Hill Y."/>
            <person name="Young J.P."/>
            <person name="Sanders I.R."/>
            <person name="Henrissat B."/>
            <person name="Rensing S.A."/>
            <person name="Grigoriev I.V."/>
            <person name="Corradi N."/>
            <person name="Roux C."/>
            <person name="Martin F."/>
        </authorList>
    </citation>
    <scope>NUCLEOTIDE SEQUENCE</scope>
    <source>
        <strain evidence="3">DAOM 197198</strain>
    </source>
</reference>
<name>U9TZH6_RHIID</name>
<dbReference type="AlphaFoldDB" id="U9TZH6"/>
<dbReference type="HOGENOM" id="CLU_051545_0_0_1"/>
<sequence>MDKDAEFTYFMVLTVLMTMASLHNLVKSILLCRDNRANDLKISIIKLILNLSGLSYSIFNIGVLLTKNTTSLPECLTVTYLQMITNFAFSESIMIFLVWKLRKFKTSKMDDFIGYGLLFTRSLLHIIYIVFVRPQIILDNNTTLCDNDANHGRIFLLIMTINDLLIDVYVAFRFIQYIRRNLKSSQNDQPFYSSYKLIIWNSLRISMISIQHINTIIIKPPIFDYTIETIIFIILSYVITFNVGGSDDDHHLNENSLESGNYKGKNVKNDDNNNNDDDTTSDDEEVILRASNGMLLDMPLKNVRDEIKMEQKYKIEKLDPSGDVGILKQSLSFYEVASMILGRDMQFTNKNLILRNVRRRSHNNSLKGFRTKQRKLKNRLLIVYIIRFEVSYMFQPDKIGIIIHSKLNYIKPFDLFSYNKVQKRIVCFQFVLSKF</sequence>
<feature type="transmembrane region" description="Helical" evidence="2">
    <location>
        <begin position="78"/>
        <end position="100"/>
    </location>
</feature>
<keyword evidence="2" id="KW-1133">Transmembrane helix</keyword>
<feature type="transmembrane region" description="Helical" evidence="2">
    <location>
        <begin position="112"/>
        <end position="132"/>
    </location>
</feature>
<organism evidence="3">
    <name type="scientific">Rhizophagus irregularis (strain DAOM 181602 / DAOM 197198 / MUCL 43194)</name>
    <name type="common">Arbuscular mycorrhizal fungus</name>
    <name type="synonym">Glomus intraradices</name>
    <dbReference type="NCBI Taxonomy" id="747089"/>
    <lineage>
        <taxon>Eukaryota</taxon>
        <taxon>Fungi</taxon>
        <taxon>Fungi incertae sedis</taxon>
        <taxon>Mucoromycota</taxon>
        <taxon>Glomeromycotina</taxon>
        <taxon>Glomeromycetes</taxon>
        <taxon>Glomerales</taxon>
        <taxon>Glomeraceae</taxon>
        <taxon>Rhizophagus</taxon>
    </lineage>
</organism>